<name>A0A7Z8Y1L7_9CAUL</name>
<feature type="compositionally biased region" description="Gly residues" evidence="1">
    <location>
        <begin position="214"/>
        <end position="223"/>
    </location>
</feature>
<dbReference type="Proteomes" id="UP000289220">
    <property type="component" value="Unassembled WGS sequence"/>
</dbReference>
<evidence type="ECO:0000313" key="2">
    <source>
        <dbReference type="EMBL" id="VDC49194.1"/>
    </source>
</evidence>
<evidence type="ECO:0000256" key="1">
    <source>
        <dbReference type="SAM" id="MobiDB-lite"/>
    </source>
</evidence>
<feature type="region of interest" description="Disordered" evidence="1">
    <location>
        <begin position="188"/>
        <end position="298"/>
    </location>
</feature>
<feature type="compositionally biased region" description="Basic residues" evidence="1">
    <location>
        <begin position="58"/>
        <end position="68"/>
    </location>
</feature>
<feature type="compositionally biased region" description="Gly residues" evidence="1">
    <location>
        <begin position="197"/>
        <end position="206"/>
    </location>
</feature>
<organism evidence="2 3">
    <name type="scientific">Brevundimonas mediterranea</name>
    <dbReference type="NCBI Taxonomy" id="74329"/>
    <lineage>
        <taxon>Bacteria</taxon>
        <taxon>Pseudomonadati</taxon>
        <taxon>Pseudomonadota</taxon>
        <taxon>Alphaproteobacteria</taxon>
        <taxon>Caulobacterales</taxon>
        <taxon>Caulobacteraceae</taxon>
        <taxon>Brevundimonas</taxon>
    </lineage>
</organism>
<evidence type="ECO:0000313" key="3">
    <source>
        <dbReference type="Proteomes" id="UP000289220"/>
    </source>
</evidence>
<sequence length="298" mass="32051">MAGRQRPPRLQLALEPQGHRPGVGPLNLRVLGVSLIGPAPAVVARHGQGRAEGPFRPCHGHFQRRRRPNPPDQVRIARGAQADVVREDGRAGDVVVPVHRVDAIDQRDHRPPARLVGGAEGAGQVQPLLRSRLVVAPRSRTAARQDRAQRIGLQVVRRDRADVGLDQLPDLLLQRHLRHQLGDEDLGTRIADRGRGRGLGPEGGMGPRRLGNRGRLGQGGGAAAHGQGQNHQGHSRAHRISSQDEPGGVRLTDRKTGGQARRNGDIPTLHPARLLPSDRSAALRRGLGTGRGGPSSHF</sequence>
<protein>
    <submittedName>
        <fullName evidence="2">Uncharacterized protein</fullName>
    </submittedName>
</protein>
<gene>
    <name evidence="2" type="ORF">BREV_BREV_03507</name>
</gene>
<accession>A0A7Z8Y1L7</accession>
<dbReference type="AlphaFoldDB" id="A0A7Z8Y1L7"/>
<comment type="caution">
    <text evidence="2">The sequence shown here is derived from an EMBL/GenBank/DDBJ whole genome shotgun (WGS) entry which is preliminary data.</text>
</comment>
<feature type="compositionally biased region" description="Gly residues" evidence="1">
    <location>
        <begin position="287"/>
        <end position="298"/>
    </location>
</feature>
<proteinExistence type="predicted"/>
<feature type="region of interest" description="Disordered" evidence="1">
    <location>
        <begin position="50"/>
        <end position="73"/>
    </location>
</feature>
<reference evidence="2 3" key="1">
    <citation type="submission" date="2018-11" db="EMBL/GenBank/DDBJ databases">
        <authorList>
            <person name="Peiro R."/>
            <person name="Begona"/>
            <person name="Cbmso G."/>
            <person name="Lopez M."/>
            <person name="Gonzalez S."/>
            <person name="Sacristan E."/>
            <person name="Castillo E."/>
        </authorList>
    </citation>
    <scope>NUCLEOTIDE SEQUENCE [LARGE SCALE GENOMIC DNA]</scope>
    <source>
        <strain evidence="2">Brev_genome</strain>
    </source>
</reference>
<dbReference type="EMBL" id="UXHF01000154">
    <property type="protein sequence ID" value="VDC49194.1"/>
    <property type="molecule type" value="Genomic_DNA"/>
</dbReference>
<keyword evidence="3" id="KW-1185">Reference proteome</keyword>